<dbReference type="EMBL" id="QRGO01000001">
    <property type="protein sequence ID" value="RDV05136.1"/>
    <property type="molecule type" value="Genomic_DNA"/>
</dbReference>
<protein>
    <submittedName>
        <fullName evidence="3">HIT family protein</fullName>
    </submittedName>
</protein>
<keyword evidence="4" id="KW-1185">Reference proteome</keyword>
<evidence type="ECO:0000259" key="2">
    <source>
        <dbReference type="PROSITE" id="PS51084"/>
    </source>
</evidence>
<dbReference type="InterPro" id="IPR011146">
    <property type="entry name" value="HIT-like"/>
</dbReference>
<dbReference type="SUPFAM" id="SSF54197">
    <property type="entry name" value="HIT-like"/>
    <property type="match status" value="1"/>
</dbReference>
<dbReference type="InterPro" id="IPR036265">
    <property type="entry name" value="HIT-like_sf"/>
</dbReference>
<sequence length="120" mass="13230">MPVTDCELCRPESVLIEGSLAYVRYDSNSLSRGHVLVVPRRHVASYFDMTVEEKAEIQSLLDRAQSKVASDHSPDGYNIGVNIGRAAGQNRMHVHVHLIPRYSGDVVDPSGGIRCVLSKK</sequence>
<dbReference type="GO" id="GO:0003824">
    <property type="term" value="F:catalytic activity"/>
    <property type="evidence" value="ECO:0007669"/>
    <property type="project" value="InterPro"/>
</dbReference>
<dbReference type="RefSeq" id="WP_115517163.1">
    <property type="nucleotide sequence ID" value="NZ_QRGO01000001.1"/>
</dbReference>
<dbReference type="AlphaFoldDB" id="A0A371BC24"/>
<comment type="caution">
    <text evidence="3">The sequence shown here is derived from an EMBL/GenBank/DDBJ whole genome shotgun (WGS) entry which is preliminary data.</text>
</comment>
<evidence type="ECO:0000313" key="3">
    <source>
        <dbReference type="EMBL" id="RDV05136.1"/>
    </source>
</evidence>
<dbReference type="Proteomes" id="UP000263993">
    <property type="component" value="Unassembled WGS sequence"/>
</dbReference>
<dbReference type="Pfam" id="PF01230">
    <property type="entry name" value="HIT"/>
    <property type="match status" value="1"/>
</dbReference>
<feature type="domain" description="HIT" evidence="2">
    <location>
        <begin position="1"/>
        <end position="108"/>
    </location>
</feature>
<proteinExistence type="predicted"/>
<dbReference type="InterPro" id="IPR052908">
    <property type="entry name" value="AP-4-A_phosphorylase"/>
</dbReference>
<gene>
    <name evidence="3" type="ORF">DXH78_11515</name>
</gene>
<organism evidence="3 4">
    <name type="scientific">Undibacter mobilis</name>
    <dbReference type="NCBI Taxonomy" id="2292256"/>
    <lineage>
        <taxon>Bacteria</taxon>
        <taxon>Pseudomonadati</taxon>
        <taxon>Pseudomonadota</taxon>
        <taxon>Alphaproteobacteria</taxon>
        <taxon>Hyphomicrobiales</taxon>
        <taxon>Nitrobacteraceae</taxon>
        <taxon>Undibacter</taxon>
    </lineage>
</organism>
<evidence type="ECO:0000256" key="1">
    <source>
        <dbReference type="PROSITE-ProRule" id="PRU00464"/>
    </source>
</evidence>
<dbReference type="Gene3D" id="3.30.428.10">
    <property type="entry name" value="HIT-like"/>
    <property type="match status" value="1"/>
</dbReference>
<evidence type="ECO:0000313" key="4">
    <source>
        <dbReference type="Proteomes" id="UP000263993"/>
    </source>
</evidence>
<dbReference type="OrthoDB" id="5194627at2"/>
<accession>A0A371BC24</accession>
<feature type="short sequence motif" description="Histidine triad motif" evidence="1">
    <location>
        <begin position="93"/>
        <end position="97"/>
    </location>
</feature>
<dbReference type="PROSITE" id="PS51084">
    <property type="entry name" value="HIT_2"/>
    <property type="match status" value="1"/>
</dbReference>
<dbReference type="PANTHER" id="PTHR42997:SF1">
    <property type="entry name" value="AP-4-A PHOSPHORYLASE"/>
    <property type="match status" value="1"/>
</dbReference>
<name>A0A371BC24_9BRAD</name>
<reference evidence="4" key="1">
    <citation type="submission" date="2018-08" db="EMBL/GenBank/DDBJ databases">
        <authorList>
            <person name="Kim S.-J."/>
            <person name="Jung G.-Y."/>
        </authorList>
    </citation>
    <scope>NUCLEOTIDE SEQUENCE [LARGE SCALE GENOMIC DNA]</scope>
    <source>
        <strain evidence="4">GY_H</strain>
    </source>
</reference>
<dbReference type="PANTHER" id="PTHR42997">
    <property type="entry name" value="HIT FAMILY HYDROLASE"/>
    <property type="match status" value="1"/>
</dbReference>